<keyword evidence="4" id="KW-0175">Coiled coil</keyword>
<dbReference type="SUPFAM" id="SSF49777">
    <property type="entry name" value="PEBP-like"/>
    <property type="match status" value="1"/>
</dbReference>
<dbReference type="InterPro" id="IPR008914">
    <property type="entry name" value="PEBP"/>
</dbReference>
<feature type="non-terminal residue" evidence="10">
    <location>
        <position position="1"/>
    </location>
</feature>
<evidence type="ECO:0000256" key="9">
    <source>
        <dbReference type="ARBA" id="ARBA00041206"/>
    </source>
</evidence>
<dbReference type="Gene3D" id="3.90.280.10">
    <property type="entry name" value="PEBP-like"/>
    <property type="match status" value="1"/>
</dbReference>
<evidence type="ECO:0000256" key="3">
    <source>
        <dbReference type="ARBA" id="ARBA00022980"/>
    </source>
</evidence>
<comment type="caution">
    <text evidence="10">The sequence shown here is derived from an EMBL/GenBank/DDBJ whole genome shotgun (WGS) entry which is preliminary data.</text>
</comment>
<gene>
    <name evidence="10" type="ORF">KUTeg_019630</name>
</gene>
<sequence>IVDLDAVKETWLEETGANFVKENAEHYGIYRDLFDNAIFHCVTPLDIYYDFSKKEVMPVFQGNYILPQDAATVPHVNFKSEPDSLWTLLMTAPDKETYQEVMLLKGKNSVIIYNLSQQTGQAIIDMFSFYSNKKRRLILEINTDVTKGEELCNYIQPFPANGTGYHRYVFILFKQEKKIDFTVTCIPCFTSLEDRTFSTLEFYRNLQDEMTPAGLSFYQSEYDDSVKNVFWNILGMKEPTFEFMHPPPYHPKQKKYPHKQSFDRYLDRYRDIKDIREEVLVEKLKNTSPFKEREPNIKYPLLNRNPNNPSWLKLKERHKLLREMQWKDLD</sequence>
<evidence type="ECO:0000256" key="6">
    <source>
        <dbReference type="ARBA" id="ARBA00023274"/>
    </source>
</evidence>
<name>A0ABQ9ED58_TEGGR</name>
<comment type="subcellular location">
    <subcellularLocation>
        <location evidence="1">Mitochondrion</location>
    </subcellularLocation>
</comment>
<dbReference type="Proteomes" id="UP001217089">
    <property type="component" value="Unassembled WGS sequence"/>
</dbReference>
<proteinExistence type="inferred from homology"/>
<organism evidence="10 11">
    <name type="scientific">Tegillarca granosa</name>
    <name type="common">Malaysian cockle</name>
    <name type="synonym">Anadara granosa</name>
    <dbReference type="NCBI Taxonomy" id="220873"/>
    <lineage>
        <taxon>Eukaryota</taxon>
        <taxon>Metazoa</taxon>
        <taxon>Spiralia</taxon>
        <taxon>Lophotrochozoa</taxon>
        <taxon>Mollusca</taxon>
        <taxon>Bivalvia</taxon>
        <taxon>Autobranchia</taxon>
        <taxon>Pteriomorphia</taxon>
        <taxon>Arcoida</taxon>
        <taxon>Arcoidea</taxon>
        <taxon>Arcidae</taxon>
        <taxon>Tegillarca</taxon>
    </lineage>
</organism>
<dbReference type="CDD" id="cd00866">
    <property type="entry name" value="PEBP_euk"/>
    <property type="match status" value="1"/>
</dbReference>
<evidence type="ECO:0000313" key="10">
    <source>
        <dbReference type="EMBL" id="KAJ8303234.1"/>
    </source>
</evidence>
<dbReference type="Pfam" id="PF01161">
    <property type="entry name" value="PBP"/>
    <property type="match status" value="1"/>
</dbReference>
<keyword evidence="3" id="KW-0689">Ribosomal protein</keyword>
<keyword evidence="11" id="KW-1185">Reference proteome</keyword>
<evidence type="ECO:0000256" key="5">
    <source>
        <dbReference type="ARBA" id="ARBA00023128"/>
    </source>
</evidence>
<comment type="similarity">
    <text evidence="7">Belongs to the phosphatidylethanolamine-binding protein family. Mitochondrion-specific ribosomal protein mL38 subfamily.</text>
</comment>
<protein>
    <recommendedName>
        <fullName evidence="8">Large ribosomal subunit protein mL38</fullName>
    </recommendedName>
    <alternativeName>
        <fullName evidence="9">39S ribosomal protein L38, mitochondrial</fullName>
    </alternativeName>
</protein>
<reference evidence="10 11" key="1">
    <citation type="submission" date="2022-12" db="EMBL/GenBank/DDBJ databases">
        <title>Chromosome-level genome of Tegillarca granosa.</title>
        <authorList>
            <person name="Kim J."/>
        </authorList>
    </citation>
    <scope>NUCLEOTIDE SEQUENCE [LARGE SCALE GENOMIC DNA]</scope>
    <source>
        <strain evidence="10">Teg-2019</strain>
        <tissue evidence="10">Adductor muscle</tissue>
    </source>
</reference>
<evidence type="ECO:0000256" key="2">
    <source>
        <dbReference type="ARBA" id="ARBA00022946"/>
    </source>
</evidence>
<keyword evidence="6" id="KW-0687">Ribonucleoprotein</keyword>
<keyword evidence="5" id="KW-0496">Mitochondrion</keyword>
<evidence type="ECO:0000256" key="8">
    <source>
        <dbReference type="ARBA" id="ARBA00039444"/>
    </source>
</evidence>
<dbReference type="InterPro" id="IPR035810">
    <property type="entry name" value="PEBP_euk"/>
</dbReference>
<accession>A0ABQ9ED58</accession>
<dbReference type="EMBL" id="JARBDR010000917">
    <property type="protein sequence ID" value="KAJ8303234.1"/>
    <property type="molecule type" value="Genomic_DNA"/>
</dbReference>
<keyword evidence="2" id="KW-0809">Transit peptide</keyword>
<dbReference type="PANTHER" id="PTHR11362">
    <property type="entry name" value="PHOSPHATIDYLETHANOLAMINE-BINDING PROTEIN"/>
    <property type="match status" value="1"/>
</dbReference>
<evidence type="ECO:0000256" key="7">
    <source>
        <dbReference type="ARBA" id="ARBA00038016"/>
    </source>
</evidence>
<evidence type="ECO:0000256" key="1">
    <source>
        <dbReference type="ARBA" id="ARBA00004173"/>
    </source>
</evidence>
<evidence type="ECO:0000313" key="11">
    <source>
        <dbReference type="Proteomes" id="UP001217089"/>
    </source>
</evidence>
<evidence type="ECO:0000256" key="4">
    <source>
        <dbReference type="ARBA" id="ARBA00023054"/>
    </source>
</evidence>
<dbReference type="PANTHER" id="PTHR11362:SF133">
    <property type="entry name" value="LARGE RIBOSOMAL SUBUNIT PROTEIN ML38"/>
    <property type="match status" value="1"/>
</dbReference>
<dbReference type="InterPro" id="IPR036610">
    <property type="entry name" value="PEBP-like_sf"/>
</dbReference>